<dbReference type="Proteomes" id="UP000280434">
    <property type="component" value="Unassembled WGS sequence"/>
</dbReference>
<keyword evidence="5 8" id="KW-0012">Acyltransferase</keyword>
<sequence>MRTTLAKLRLGLHLLHGLWIVAIHFPRMSQARQRDMTRTWSLKLLRLAGVRLVVHHDETRLEHGALVVGNHISWIDIYVINAWRPTPFVSKAEVRHWPIVGWLATRLGTVFIEREKRRDAKRTMHEMAERLAAGETMCVFPEGTTSDGLALLPFHANLFQSAVSAGCHVQPICLLYEDAQGRQTTAPAYIGDTSLAESLDTLLRSGPVTAHLYVGAPIEPAADRRSLSAQAHEAVAASLALMQSRVSPALERPNAVAGVIEAGESQQADDRDGDGAIEGSLRPRH</sequence>
<dbReference type="Pfam" id="PF01553">
    <property type="entry name" value="Acyltransferase"/>
    <property type="match status" value="1"/>
</dbReference>
<comment type="pathway">
    <text evidence="1">Lipid metabolism.</text>
</comment>
<evidence type="ECO:0000256" key="3">
    <source>
        <dbReference type="ARBA" id="ARBA00022679"/>
    </source>
</evidence>
<organism evidence="8 9">
    <name type="scientific">Trinickia fusca</name>
    <dbReference type="NCBI Taxonomy" id="2419777"/>
    <lineage>
        <taxon>Bacteria</taxon>
        <taxon>Pseudomonadati</taxon>
        <taxon>Pseudomonadota</taxon>
        <taxon>Betaproteobacteria</taxon>
        <taxon>Burkholderiales</taxon>
        <taxon>Burkholderiaceae</taxon>
        <taxon>Trinickia</taxon>
    </lineage>
</organism>
<dbReference type="SMART" id="SM00563">
    <property type="entry name" value="PlsC"/>
    <property type="match status" value="1"/>
</dbReference>
<keyword evidence="3 8" id="KW-0808">Transferase</keyword>
<protein>
    <submittedName>
        <fullName evidence="8">1-acyl-sn-glycerol-3-phosphate acyltransferase</fullName>
    </submittedName>
</protein>
<keyword evidence="2" id="KW-0444">Lipid biosynthesis</keyword>
<proteinExistence type="predicted"/>
<dbReference type="PANTHER" id="PTHR10434">
    <property type="entry name" value="1-ACYL-SN-GLYCEROL-3-PHOSPHATE ACYLTRANSFERASE"/>
    <property type="match status" value="1"/>
</dbReference>
<gene>
    <name evidence="8" type="ORF">D7S89_07300</name>
</gene>
<keyword evidence="4" id="KW-0443">Lipid metabolism</keyword>
<dbReference type="InterPro" id="IPR002123">
    <property type="entry name" value="Plipid/glycerol_acylTrfase"/>
</dbReference>
<evidence type="ECO:0000256" key="5">
    <source>
        <dbReference type="ARBA" id="ARBA00023315"/>
    </source>
</evidence>
<accession>A0A494XJM9</accession>
<dbReference type="EMBL" id="RBZV01000002">
    <property type="protein sequence ID" value="RKP50870.1"/>
    <property type="molecule type" value="Genomic_DNA"/>
</dbReference>
<feature type="domain" description="Phospholipid/glycerol acyltransferase" evidence="7">
    <location>
        <begin position="65"/>
        <end position="177"/>
    </location>
</feature>
<feature type="region of interest" description="Disordered" evidence="6">
    <location>
        <begin position="259"/>
        <end position="285"/>
    </location>
</feature>
<evidence type="ECO:0000259" key="7">
    <source>
        <dbReference type="SMART" id="SM00563"/>
    </source>
</evidence>
<evidence type="ECO:0000256" key="2">
    <source>
        <dbReference type="ARBA" id="ARBA00022516"/>
    </source>
</evidence>
<keyword evidence="9" id="KW-1185">Reference proteome</keyword>
<dbReference type="AlphaFoldDB" id="A0A494XJM9"/>
<dbReference type="PANTHER" id="PTHR10434:SF64">
    <property type="entry name" value="1-ACYL-SN-GLYCEROL-3-PHOSPHATE ACYLTRANSFERASE-RELATED"/>
    <property type="match status" value="1"/>
</dbReference>
<dbReference type="RefSeq" id="WP_121276960.1">
    <property type="nucleotide sequence ID" value="NZ_RBZV01000002.1"/>
</dbReference>
<comment type="caution">
    <text evidence="8">The sequence shown here is derived from an EMBL/GenBank/DDBJ whole genome shotgun (WGS) entry which is preliminary data.</text>
</comment>
<evidence type="ECO:0000256" key="1">
    <source>
        <dbReference type="ARBA" id="ARBA00005189"/>
    </source>
</evidence>
<evidence type="ECO:0000256" key="4">
    <source>
        <dbReference type="ARBA" id="ARBA00023098"/>
    </source>
</evidence>
<dbReference type="CDD" id="cd07989">
    <property type="entry name" value="LPLAT_AGPAT-like"/>
    <property type="match status" value="1"/>
</dbReference>
<dbReference type="GO" id="GO:0006654">
    <property type="term" value="P:phosphatidic acid biosynthetic process"/>
    <property type="evidence" value="ECO:0007669"/>
    <property type="project" value="TreeGrafter"/>
</dbReference>
<dbReference type="OrthoDB" id="9806880at2"/>
<dbReference type="GO" id="GO:0003841">
    <property type="term" value="F:1-acylglycerol-3-phosphate O-acyltransferase activity"/>
    <property type="evidence" value="ECO:0007669"/>
    <property type="project" value="TreeGrafter"/>
</dbReference>
<evidence type="ECO:0000313" key="9">
    <source>
        <dbReference type="Proteomes" id="UP000280434"/>
    </source>
</evidence>
<evidence type="ECO:0000256" key="6">
    <source>
        <dbReference type="SAM" id="MobiDB-lite"/>
    </source>
</evidence>
<evidence type="ECO:0000313" key="8">
    <source>
        <dbReference type="EMBL" id="RKP50870.1"/>
    </source>
</evidence>
<dbReference type="SUPFAM" id="SSF69593">
    <property type="entry name" value="Glycerol-3-phosphate (1)-acyltransferase"/>
    <property type="match status" value="1"/>
</dbReference>
<name>A0A494XJM9_9BURK</name>
<reference evidence="8 9" key="1">
    <citation type="submission" date="2018-10" db="EMBL/GenBank/DDBJ databases">
        <title>Paraburkholderia sp. 7MK8-2, isolated from soil.</title>
        <authorList>
            <person name="Gao Z.-H."/>
            <person name="Qiu L.-H."/>
        </authorList>
    </citation>
    <scope>NUCLEOTIDE SEQUENCE [LARGE SCALE GENOMIC DNA]</scope>
    <source>
        <strain evidence="8 9">7MK8-2</strain>
    </source>
</reference>